<feature type="compositionally biased region" description="Basic and acidic residues" evidence="1">
    <location>
        <begin position="50"/>
        <end position="66"/>
    </location>
</feature>
<comment type="caution">
    <text evidence="2">The sequence shown here is derived from an EMBL/GenBank/DDBJ whole genome shotgun (WGS) entry which is preliminary data.</text>
</comment>
<proteinExistence type="predicted"/>
<name>A0A2I0HXQ9_PUNGR</name>
<feature type="region of interest" description="Disordered" evidence="1">
    <location>
        <begin position="1"/>
        <end position="120"/>
    </location>
</feature>
<accession>A0A2I0HXQ9</accession>
<dbReference type="Proteomes" id="UP000233551">
    <property type="component" value="Unassembled WGS sequence"/>
</dbReference>
<gene>
    <name evidence="2" type="ORF">CRG98_043139</name>
</gene>
<sequence>MRVSAPHFGPPASHTRIPDRSPGHYLSPGNQRQIGGHGVMNNGRRARSLRKAEESHQKNERTRNPENDGAGTVALFITKSPKHRKPHEPGYPDLSRTPFLTELPGPASLTSRRPPKWAYRHPGTIRVGEQALDDLPELDSVSRETFQWSCMPLGEPSGHVHEEQRSQRSPSTSQRAPSTSRHSKNTEKTPVKVSRSSRANGPRPRATCQRSPTGQKDRQDKC</sequence>
<evidence type="ECO:0000313" key="2">
    <source>
        <dbReference type="EMBL" id="PKI36468.1"/>
    </source>
</evidence>
<feature type="region of interest" description="Disordered" evidence="1">
    <location>
        <begin position="149"/>
        <end position="222"/>
    </location>
</feature>
<dbReference type="EMBL" id="PGOL01004849">
    <property type="protein sequence ID" value="PKI36468.1"/>
    <property type="molecule type" value="Genomic_DNA"/>
</dbReference>
<organism evidence="2 3">
    <name type="scientific">Punica granatum</name>
    <name type="common">Pomegranate</name>
    <dbReference type="NCBI Taxonomy" id="22663"/>
    <lineage>
        <taxon>Eukaryota</taxon>
        <taxon>Viridiplantae</taxon>
        <taxon>Streptophyta</taxon>
        <taxon>Embryophyta</taxon>
        <taxon>Tracheophyta</taxon>
        <taxon>Spermatophyta</taxon>
        <taxon>Magnoliopsida</taxon>
        <taxon>eudicotyledons</taxon>
        <taxon>Gunneridae</taxon>
        <taxon>Pentapetalae</taxon>
        <taxon>rosids</taxon>
        <taxon>malvids</taxon>
        <taxon>Myrtales</taxon>
        <taxon>Lythraceae</taxon>
        <taxon>Punica</taxon>
    </lineage>
</organism>
<dbReference type="AlphaFoldDB" id="A0A2I0HXQ9"/>
<reference evidence="2 3" key="1">
    <citation type="submission" date="2017-11" db="EMBL/GenBank/DDBJ databases">
        <title>De-novo sequencing of pomegranate (Punica granatum L.) genome.</title>
        <authorList>
            <person name="Akparov Z."/>
            <person name="Amiraslanov A."/>
            <person name="Hajiyeva S."/>
            <person name="Abbasov M."/>
            <person name="Kaur K."/>
            <person name="Hamwieh A."/>
            <person name="Solovyev V."/>
            <person name="Salamov A."/>
            <person name="Braich B."/>
            <person name="Kosarev P."/>
            <person name="Mahmoud A."/>
            <person name="Hajiyev E."/>
            <person name="Babayeva S."/>
            <person name="Izzatullayeva V."/>
            <person name="Mammadov A."/>
            <person name="Mammadov A."/>
            <person name="Sharifova S."/>
            <person name="Ojaghi J."/>
            <person name="Eynullazada K."/>
            <person name="Bayramov B."/>
            <person name="Abdulazimova A."/>
            <person name="Shahmuradov I."/>
        </authorList>
    </citation>
    <scope>NUCLEOTIDE SEQUENCE [LARGE SCALE GENOMIC DNA]</scope>
    <source>
        <strain evidence="3">cv. AG2017</strain>
        <tissue evidence="2">Leaf</tissue>
    </source>
</reference>
<feature type="compositionally biased region" description="Low complexity" evidence="1">
    <location>
        <begin position="167"/>
        <end position="180"/>
    </location>
</feature>
<evidence type="ECO:0000256" key="1">
    <source>
        <dbReference type="SAM" id="MobiDB-lite"/>
    </source>
</evidence>
<keyword evidence="3" id="KW-1185">Reference proteome</keyword>
<evidence type="ECO:0000313" key="3">
    <source>
        <dbReference type="Proteomes" id="UP000233551"/>
    </source>
</evidence>
<protein>
    <submittedName>
        <fullName evidence="2">Uncharacterized protein</fullName>
    </submittedName>
</protein>